<evidence type="ECO:0000256" key="5">
    <source>
        <dbReference type="ARBA" id="ARBA00022485"/>
    </source>
</evidence>
<dbReference type="RefSeq" id="WP_013048951.1">
    <property type="nucleotide sequence ID" value="NC_014011.1"/>
</dbReference>
<dbReference type="CDD" id="cd10030">
    <property type="entry name" value="UDG-F4_TTUDGA_SPO1dp_like"/>
    <property type="match status" value="1"/>
</dbReference>
<keyword evidence="9" id="KW-0408">Iron</keyword>
<keyword evidence="14" id="KW-1185">Reference proteome</keyword>
<protein>
    <recommendedName>
        <fullName evidence="4">Type-4 uracil-DNA glycosylase</fullName>
        <ecNumber evidence="3">3.2.2.27</ecNumber>
    </recommendedName>
</protein>
<keyword evidence="5" id="KW-0004">4Fe-4S</keyword>
<dbReference type="HOGENOM" id="CLU_044815_1_3_0"/>
<dbReference type="PANTHER" id="PTHR33693:SF1">
    <property type="entry name" value="TYPE-4 URACIL-DNA GLYCOSYLASE"/>
    <property type="match status" value="1"/>
</dbReference>
<dbReference type="InterPro" id="IPR051536">
    <property type="entry name" value="UDG_Type-4/5"/>
</dbReference>
<keyword evidence="6" id="KW-0479">Metal-binding</keyword>
<dbReference type="NCBIfam" id="TIGR00758">
    <property type="entry name" value="UDG_fam4"/>
    <property type="match status" value="1"/>
</dbReference>
<evidence type="ECO:0000256" key="4">
    <source>
        <dbReference type="ARBA" id="ARBA00019403"/>
    </source>
</evidence>
<evidence type="ECO:0000256" key="9">
    <source>
        <dbReference type="ARBA" id="ARBA00023004"/>
    </source>
</evidence>
<name>D5EGK6_AMICL</name>
<dbReference type="InterPro" id="IPR036895">
    <property type="entry name" value="Uracil-DNA_glycosylase-like_sf"/>
</dbReference>
<evidence type="ECO:0000256" key="1">
    <source>
        <dbReference type="ARBA" id="ARBA00001400"/>
    </source>
</evidence>
<evidence type="ECO:0000256" key="8">
    <source>
        <dbReference type="ARBA" id="ARBA00022801"/>
    </source>
</evidence>
<dbReference type="Pfam" id="PF03167">
    <property type="entry name" value="UDG"/>
    <property type="match status" value="1"/>
</dbReference>
<evidence type="ECO:0000259" key="12">
    <source>
        <dbReference type="SMART" id="SM00986"/>
    </source>
</evidence>
<keyword evidence="8" id="KW-0378">Hydrolase</keyword>
<dbReference type="GO" id="GO:0046872">
    <property type="term" value="F:metal ion binding"/>
    <property type="evidence" value="ECO:0007669"/>
    <property type="project" value="UniProtKB-KW"/>
</dbReference>
<reference evidence="13 14" key="1">
    <citation type="journal article" date="2010" name="Stand. Genomic Sci.">
        <title>Complete genome sequence of Aminobacterium colombiense type strain (ALA-1).</title>
        <authorList>
            <person name="Chertkov O."/>
            <person name="Sikorski J."/>
            <person name="Brambilla E."/>
            <person name="Lapidus A."/>
            <person name="Copeland A."/>
            <person name="Glavina Del Rio T."/>
            <person name="Nolan M."/>
            <person name="Lucas S."/>
            <person name="Tice H."/>
            <person name="Cheng J.F."/>
            <person name="Han C."/>
            <person name="Detter J.C."/>
            <person name="Bruce D."/>
            <person name="Tapia R."/>
            <person name="Goodwin L."/>
            <person name="Pitluck S."/>
            <person name="Liolios K."/>
            <person name="Ivanova N."/>
            <person name="Mavromatis K."/>
            <person name="Ovchinnikova G."/>
            <person name="Pati A."/>
            <person name="Chen A."/>
            <person name="Palaniappan K."/>
            <person name="Land M."/>
            <person name="Hauser L."/>
            <person name="Chang Y.J."/>
            <person name="Jeffries C.D."/>
            <person name="Spring S."/>
            <person name="Rohde M."/>
            <person name="Goker M."/>
            <person name="Bristow J."/>
            <person name="Eisen J.A."/>
            <person name="Markowitz V."/>
            <person name="Hugenholtz P."/>
            <person name="Kyrpides N.C."/>
            <person name="Klenk H.P."/>
        </authorList>
    </citation>
    <scope>NUCLEOTIDE SEQUENCE [LARGE SCALE GENOMIC DNA]</scope>
    <source>
        <strain evidence="14">DSM 12261 / ALA-1</strain>
    </source>
</reference>
<dbReference type="OrthoDB" id="5290748at2"/>
<comment type="catalytic activity">
    <reaction evidence="1">
        <text>Hydrolyzes single-stranded DNA or mismatched double-stranded DNA and polynucleotides, releasing free uracil.</text>
        <dbReference type="EC" id="3.2.2.27"/>
    </reaction>
</comment>
<evidence type="ECO:0000256" key="11">
    <source>
        <dbReference type="ARBA" id="ARBA00023204"/>
    </source>
</evidence>
<evidence type="ECO:0000256" key="6">
    <source>
        <dbReference type="ARBA" id="ARBA00022723"/>
    </source>
</evidence>
<organism evidence="13 14">
    <name type="scientific">Aminobacterium colombiense (strain DSM 12261 / ALA-1)</name>
    <dbReference type="NCBI Taxonomy" id="572547"/>
    <lineage>
        <taxon>Bacteria</taxon>
        <taxon>Thermotogati</taxon>
        <taxon>Synergistota</taxon>
        <taxon>Synergistia</taxon>
        <taxon>Synergistales</taxon>
        <taxon>Aminobacteriaceae</taxon>
        <taxon>Aminobacterium</taxon>
    </lineage>
</organism>
<dbReference type="EC" id="3.2.2.27" evidence="3"/>
<dbReference type="PANTHER" id="PTHR33693">
    <property type="entry name" value="TYPE-5 URACIL-DNA GLYCOSYLASE"/>
    <property type="match status" value="1"/>
</dbReference>
<dbReference type="AlphaFoldDB" id="D5EGK6"/>
<evidence type="ECO:0000313" key="13">
    <source>
        <dbReference type="EMBL" id="ADE57688.1"/>
    </source>
</evidence>
<dbReference type="GO" id="GO:0006281">
    <property type="term" value="P:DNA repair"/>
    <property type="evidence" value="ECO:0007669"/>
    <property type="project" value="UniProtKB-KW"/>
</dbReference>
<feature type="domain" description="Uracil-DNA glycosylase-like" evidence="12">
    <location>
        <begin position="27"/>
        <end position="182"/>
    </location>
</feature>
<evidence type="ECO:0000256" key="2">
    <source>
        <dbReference type="ARBA" id="ARBA00006521"/>
    </source>
</evidence>
<accession>D5EGK6</accession>
<keyword evidence="10" id="KW-0411">Iron-sulfur</keyword>
<proteinExistence type="inferred from homology"/>
<keyword evidence="11" id="KW-0234">DNA repair</keyword>
<dbReference type="InterPro" id="IPR005122">
    <property type="entry name" value="Uracil-DNA_glycosylase-like"/>
</dbReference>
<dbReference type="KEGG" id="aco:Amico_1572"/>
<dbReference type="eggNOG" id="COG1573">
    <property type="taxonomic scope" value="Bacteria"/>
</dbReference>
<dbReference type="SMART" id="SM00986">
    <property type="entry name" value="UDG"/>
    <property type="match status" value="1"/>
</dbReference>
<dbReference type="InterPro" id="IPR005273">
    <property type="entry name" value="Ura-DNA_glyco_family4"/>
</dbReference>
<sequence length="189" mass="21713">MDAFSLRQRIEVCEKCELCGMRQQPVIGEGLAECRVMLVGEAPGATEDETGRPFVGRSGNLLCQLIEEAGLSREFFFITNMVKCRPPENRKPTKDELDACRPFLEEQIRLLSPLLIVTAGNTPTQWFLNTRKGVTALRGQYYPWDFEGRKIKIRPLFHPSYLLRNRSREKGRPLHQTLCDLREIASFLK</sequence>
<dbReference type="SMART" id="SM00987">
    <property type="entry name" value="UreE_C"/>
    <property type="match status" value="1"/>
</dbReference>
<dbReference type="SUPFAM" id="SSF52141">
    <property type="entry name" value="Uracil-DNA glycosylase-like"/>
    <property type="match status" value="1"/>
</dbReference>
<dbReference type="GO" id="GO:0004844">
    <property type="term" value="F:uracil DNA N-glycosylase activity"/>
    <property type="evidence" value="ECO:0007669"/>
    <property type="project" value="UniProtKB-EC"/>
</dbReference>
<evidence type="ECO:0000313" key="14">
    <source>
        <dbReference type="Proteomes" id="UP000002366"/>
    </source>
</evidence>
<keyword evidence="7" id="KW-0227">DNA damage</keyword>
<comment type="similarity">
    <text evidence="2">Belongs to the uracil-DNA glycosylase (UDG) superfamily. Type 4 (UDGa) family.</text>
</comment>
<dbReference type="EMBL" id="CP001997">
    <property type="protein sequence ID" value="ADE57688.1"/>
    <property type="molecule type" value="Genomic_DNA"/>
</dbReference>
<dbReference type="Gene3D" id="3.40.470.10">
    <property type="entry name" value="Uracil-DNA glycosylase-like domain"/>
    <property type="match status" value="1"/>
</dbReference>
<gene>
    <name evidence="13" type="ordered locus">Amico_1572</name>
</gene>
<evidence type="ECO:0000256" key="10">
    <source>
        <dbReference type="ARBA" id="ARBA00023014"/>
    </source>
</evidence>
<evidence type="ECO:0000256" key="3">
    <source>
        <dbReference type="ARBA" id="ARBA00012030"/>
    </source>
</evidence>
<evidence type="ECO:0000256" key="7">
    <source>
        <dbReference type="ARBA" id="ARBA00022763"/>
    </source>
</evidence>
<dbReference type="GO" id="GO:0051539">
    <property type="term" value="F:4 iron, 4 sulfur cluster binding"/>
    <property type="evidence" value="ECO:0007669"/>
    <property type="project" value="UniProtKB-KW"/>
</dbReference>
<dbReference type="Proteomes" id="UP000002366">
    <property type="component" value="Chromosome"/>
</dbReference>
<dbReference type="STRING" id="572547.Amico_1572"/>